<feature type="domain" description="LysM" evidence="2">
    <location>
        <begin position="54"/>
        <end position="98"/>
    </location>
</feature>
<dbReference type="EMBL" id="JACHLR010000008">
    <property type="protein sequence ID" value="MBB4858825.1"/>
    <property type="molecule type" value="Genomic_DNA"/>
</dbReference>
<dbReference type="InterPro" id="IPR018392">
    <property type="entry name" value="LysM"/>
</dbReference>
<dbReference type="Gene3D" id="3.10.350.10">
    <property type="entry name" value="LysM domain"/>
    <property type="match status" value="2"/>
</dbReference>
<dbReference type="InterPro" id="IPR036779">
    <property type="entry name" value="LysM_dom_sf"/>
</dbReference>
<evidence type="ECO:0000256" key="1">
    <source>
        <dbReference type="SAM" id="MobiDB-lite"/>
    </source>
</evidence>
<dbReference type="SUPFAM" id="SSF54106">
    <property type="entry name" value="LysM domain"/>
    <property type="match status" value="2"/>
</dbReference>
<dbReference type="PANTHER" id="PTHR33734:SF22">
    <property type="entry name" value="MEMBRANE-BOUND LYTIC MUREIN TRANSGLYCOSYLASE D"/>
    <property type="match status" value="1"/>
</dbReference>
<dbReference type="Pfam" id="PF01476">
    <property type="entry name" value="LysM"/>
    <property type="match status" value="2"/>
</dbReference>
<dbReference type="GO" id="GO:0008932">
    <property type="term" value="F:lytic endotransglycosylase activity"/>
    <property type="evidence" value="ECO:0007669"/>
    <property type="project" value="TreeGrafter"/>
</dbReference>
<accession>A0A7W7KA59</accession>
<sequence>MNMQTNLSASGTRTNLTLEGLLAGAGGERSLGGSALDRLLSAPDTLSHLGPGANVHVVQRGETLSRIAARSGTTWQRLADINGIADPDRIQVGQHIRLPSPASTTHVVKPGETLSAIAQASGTTVAAIAGRNRIADPDRIYPGQALNLGGPSPSAPARAQAPAPAAPASARPEQAGVPQPGAASVEAADIAAQRAAGRSSIGRCYAWVKTALQKSGAVNDYIPGVAAKDAGPALEQRGFVNILGRPGTAIRSAYDAPKGAVLVYGAAPGATDRNARYGHIEIRTDGGFASDYASANARTGAAANGLTGRGRTLIGVYVKPDAGAQGTAPTQAPPNVPAGQALPAGQAYAAGNLSLGRNEGYRTAILEAADRTGMAPQTVAAIIDAEASKVGGVWQANARAGTSSATGLTQFLSGTWMGEATRPGSLLNQEAKALGLVNERNQVVDRSALLSARNDPRLSVLAGADYARHNLSALRESGHIAADASPAAVAKYAYIAHHEGLAGARGFLSGDMSYLRPGTFEANVPARQRDDYMGAAGGDQGNAYRNWLSDYIDRNIDVTRFMGDAQGVSVPPVRSLYR</sequence>
<dbReference type="CDD" id="cd00118">
    <property type="entry name" value="LysM"/>
    <property type="match status" value="2"/>
</dbReference>
<proteinExistence type="predicted"/>
<feature type="domain" description="LysM" evidence="2">
    <location>
        <begin position="104"/>
        <end position="148"/>
    </location>
</feature>
<dbReference type="Gene3D" id="3.90.1720.10">
    <property type="entry name" value="endopeptidase domain like (from Nostoc punctiforme)"/>
    <property type="match status" value="1"/>
</dbReference>
<comment type="caution">
    <text evidence="3">The sequence shown here is derived from an EMBL/GenBank/DDBJ whole genome shotgun (WGS) entry which is preliminary data.</text>
</comment>
<protein>
    <submittedName>
        <fullName evidence="3">LysM repeat protein</fullName>
    </submittedName>
</protein>
<reference evidence="3 4" key="1">
    <citation type="submission" date="2020-08" db="EMBL/GenBank/DDBJ databases">
        <title>Functional genomics of gut bacteria from endangered species of beetles.</title>
        <authorList>
            <person name="Carlos-Shanley C."/>
        </authorList>
    </citation>
    <scope>NUCLEOTIDE SEQUENCE [LARGE SCALE GENOMIC DNA]</scope>
    <source>
        <strain evidence="3 4">S00245</strain>
    </source>
</reference>
<evidence type="ECO:0000313" key="4">
    <source>
        <dbReference type="Proteomes" id="UP000555448"/>
    </source>
</evidence>
<name>A0A7W7KA59_9SPHN</name>
<gene>
    <name evidence="3" type="ORF">HNO88_002151</name>
</gene>
<organism evidence="3 4">
    <name type="scientific">Novosphingobium chloroacetimidivorans</name>
    <dbReference type="NCBI Taxonomy" id="1428314"/>
    <lineage>
        <taxon>Bacteria</taxon>
        <taxon>Pseudomonadati</taxon>
        <taxon>Pseudomonadota</taxon>
        <taxon>Alphaproteobacteria</taxon>
        <taxon>Sphingomonadales</taxon>
        <taxon>Sphingomonadaceae</taxon>
        <taxon>Novosphingobium</taxon>
    </lineage>
</organism>
<dbReference type="RefSeq" id="WP_184244867.1">
    <property type="nucleotide sequence ID" value="NZ_JACHLR010000008.1"/>
</dbReference>
<dbReference type="SMART" id="SM00257">
    <property type="entry name" value="LysM"/>
    <property type="match status" value="2"/>
</dbReference>
<feature type="compositionally biased region" description="Low complexity" evidence="1">
    <location>
        <begin position="151"/>
        <end position="175"/>
    </location>
</feature>
<dbReference type="PROSITE" id="PS51782">
    <property type="entry name" value="LYSM"/>
    <property type="match status" value="2"/>
</dbReference>
<dbReference type="PANTHER" id="PTHR33734">
    <property type="entry name" value="LYSM DOMAIN-CONTAINING GPI-ANCHORED PROTEIN 2"/>
    <property type="match status" value="1"/>
</dbReference>
<dbReference type="SUPFAM" id="SSF53955">
    <property type="entry name" value="Lysozyme-like"/>
    <property type="match status" value="1"/>
</dbReference>
<keyword evidence="4" id="KW-1185">Reference proteome</keyword>
<dbReference type="Proteomes" id="UP000555448">
    <property type="component" value="Unassembled WGS sequence"/>
</dbReference>
<evidence type="ECO:0000259" key="2">
    <source>
        <dbReference type="PROSITE" id="PS51782"/>
    </source>
</evidence>
<evidence type="ECO:0000313" key="3">
    <source>
        <dbReference type="EMBL" id="MBB4858825.1"/>
    </source>
</evidence>
<dbReference type="InterPro" id="IPR023346">
    <property type="entry name" value="Lysozyme-like_dom_sf"/>
</dbReference>
<dbReference type="AlphaFoldDB" id="A0A7W7KA59"/>
<dbReference type="Gene3D" id="1.10.530.10">
    <property type="match status" value="1"/>
</dbReference>
<feature type="region of interest" description="Disordered" evidence="1">
    <location>
        <begin position="140"/>
        <end position="182"/>
    </location>
</feature>